<dbReference type="Gene3D" id="3.40.50.1000">
    <property type="entry name" value="HAD superfamily/HAD-like"/>
    <property type="match status" value="1"/>
</dbReference>
<name>A0ABM7A8W4_9ENTE</name>
<dbReference type="RefSeq" id="WP_123935443.1">
    <property type="nucleotide sequence ID" value="NZ_BSUW01000001.1"/>
</dbReference>
<dbReference type="GO" id="GO:0016787">
    <property type="term" value="F:hydrolase activity"/>
    <property type="evidence" value="ECO:0007669"/>
    <property type="project" value="UniProtKB-KW"/>
</dbReference>
<dbReference type="Proteomes" id="UP000268310">
    <property type="component" value="Chromosome"/>
</dbReference>
<dbReference type="PANTHER" id="PTHR10000">
    <property type="entry name" value="PHOSPHOSERINE PHOSPHATASE"/>
    <property type="match status" value="1"/>
</dbReference>
<dbReference type="Gene3D" id="3.30.1240.10">
    <property type="match status" value="1"/>
</dbReference>
<proteinExistence type="predicted"/>
<gene>
    <name evidence="1" type="ORF">C7K38_05900</name>
</gene>
<protein>
    <submittedName>
        <fullName evidence="1">Cof-type HAD-IIB family hydrolase</fullName>
    </submittedName>
</protein>
<dbReference type="SFLD" id="SFLDG01140">
    <property type="entry name" value="C2.B:_Phosphomannomutase_and_P"/>
    <property type="match status" value="1"/>
</dbReference>
<dbReference type="EMBL" id="CP027783">
    <property type="protein sequence ID" value="AYW47934.1"/>
    <property type="molecule type" value="Genomic_DNA"/>
</dbReference>
<dbReference type="NCBIfam" id="TIGR01484">
    <property type="entry name" value="HAD-SF-IIB"/>
    <property type="match status" value="1"/>
</dbReference>
<keyword evidence="1" id="KW-0378">Hydrolase</keyword>
<evidence type="ECO:0000313" key="2">
    <source>
        <dbReference type="Proteomes" id="UP000268310"/>
    </source>
</evidence>
<dbReference type="PANTHER" id="PTHR10000:SF25">
    <property type="entry name" value="PHOSPHATASE YKRA-RELATED"/>
    <property type="match status" value="1"/>
</dbReference>
<evidence type="ECO:0000313" key="1">
    <source>
        <dbReference type="EMBL" id="AYW47934.1"/>
    </source>
</evidence>
<keyword evidence="2" id="KW-1185">Reference proteome</keyword>
<dbReference type="NCBIfam" id="TIGR00099">
    <property type="entry name" value="Cof-subfamily"/>
    <property type="match status" value="1"/>
</dbReference>
<dbReference type="InterPro" id="IPR036412">
    <property type="entry name" value="HAD-like_sf"/>
</dbReference>
<dbReference type="Pfam" id="PF08282">
    <property type="entry name" value="Hydrolase_3"/>
    <property type="match status" value="1"/>
</dbReference>
<accession>A0ABM7A8W4</accession>
<organism evidence="1 2">
    <name type="scientific">Tetragenococcus osmophilus</name>
    <dbReference type="NCBI Taxonomy" id="526944"/>
    <lineage>
        <taxon>Bacteria</taxon>
        <taxon>Bacillati</taxon>
        <taxon>Bacillota</taxon>
        <taxon>Bacilli</taxon>
        <taxon>Lactobacillales</taxon>
        <taxon>Enterococcaceae</taxon>
        <taxon>Tetragenococcus</taxon>
    </lineage>
</organism>
<dbReference type="SFLD" id="SFLDS00003">
    <property type="entry name" value="Haloacid_Dehalogenase"/>
    <property type="match status" value="1"/>
</dbReference>
<dbReference type="SUPFAM" id="SSF56784">
    <property type="entry name" value="HAD-like"/>
    <property type="match status" value="1"/>
</dbReference>
<reference evidence="1 2" key="1">
    <citation type="journal article" date="2012" name="Int. J. Syst. Evol. Microbiol.">
        <title>Characterization of Tetragenococcus strains from sugar thick juice reveals a novel species, Tetragenococcus osmophilus sp. nov., and divides Tetragenococcus halophilus into two subspecies, T. halophilus subsp. halophilus subsp. nov. and T. halophilus subsp. flandriensis subsp. nov.</title>
        <authorList>
            <person name="Juste A."/>
            <person name="Van Trappen S."/>
            <person name="Verreth C."/>
            <person name="Cleenwerck I."/>
            <person name="De Vos P."/>
            <person name="Lievens B."/>
            <person name="Willems K.A."/>
        </authorList>
    </citation>
    <scope>NUCLEOTIDE SEQUENCE [LARGE SCALE GENOMIC DNA]</scope>
    <source>
        <strain evidence="1 2">JCM 31126</strain>
    </source>
</reference>
<dbReference type="InterPro" id="IPR006379">
    <property type="entry name" value="HAD-SF_hydro_IIB"/>
</dbReference>
<sequence>MNETELFAFDIDGTLLDSDKRPLASTIEALQELRSAGHFVTLATGRTRFLAQDLIYQLEFDNYILCNGSAAFLNHNQVYKHLLPQIEMQHFVKEANGLGIDTVFVGIDAYKRNTSFNVANIENAMHSVGSTAPELDYNFAKREDIYQGLAFYDTSLEHYFDEKYPNLSFVRWHENGVDVIPKGGSKAATILAIAHRLGIDQKDIVSFGDGMNDREMLQASGCGVAMGNASEEVVACANRVTDDNDHDGIWQALDELGFLNRAIEKRA</sequence>
<dbReference type="InterPro" id="IPR000150">
    <property type="entry name" value="Cof"/>
</dbReference>
<dbReference type="InterPro" id="IPR023214">
    <property type="entry name" value="HAD_sf"/>
</dbReference>